<evidence type="ECO:0000256" key="5">
    <source>
        <dbReference type="ARBA" id="ARBA00023002"/>
    </source>
</evidence>
<dbReference type="EMBL" id="REGN01004898">
    <property type="protein sequence ID" value="RNA15728.1"/>
    <property type="molecule type" value="Genomic_DNA"/>
</dbReference>
<feature type="transmembrane region" description="Helical" evidence="8">
    <location>
        <begin position="137"/>
        <end position="161"/>
    </location>
</feature>
<evidence type="ECO:0000256" key="8">
    <source>
        <dbReference type="SAM" id="Phobius"/>
    </source>
</evidence>
<keyword evidence="6" id="KW-0443">Lipid metabolism</keyword>
<keyword evidence="3 8" id="KW-0812">Transmembrane</keyword>
<dbReference type="OrthoDB" id="260091at2759"/>
<comment type="subcellular location">
    <subcellularLocation>
        <location evidence="1">Membrane</location>
        <topology evidence="1">Multi-pass membrane protein</topology>
    </subcellularLocation>
</comment>
<name>A0A3M7QXK7_BRAPC</name>
<evidence type="ECO:0000256" key="7">
    <source>
        <dbReference type="ARBA" id="ARBA00023136"/>
    </source>
</evidence>
<dbReference type="GO" id="GO:0006629">
    <property type="term" value="P:lipid metabolic process"/>
    <property type="evidence" value="ECO:0007669"/>
    <property type="project" value="UniProtKB-KW"/>
</dbReference>
<dbReference type="Proteomes" id="UP000276133">
    <property type="component" value="Unassembled WGS sequence"/>
</dbReference>
<protein>
    <submittedName>
        <fullName evidence="10">Fatty acid desaturase 2</fullName>
    </submittedName>
</protein>
<dbReference type="GO" id="GO:0016020">
    <property type="term" value="C:membrane"/>
    <property type="evidence" value="ECO:0007669"/>
    <property type="project" value="UniProtKB-SubCell"/>
</dbReference>
<evidence type="ECO:0000256" key="1">
    <source>
        <dbReference type="ARBA" id="ARBA00004141"/>
    </source>
</evidence>
<dbReference type="PANTHER" id="PTHR19353">
    <property type="entry name" value="FATTY ACID DESATURASE 2"/>
    <property type="match status" value="1"/>
</dbReference>
<dbReference type="InterPro" id="IPR005804">
    <property type="entry name" value="FA_desaturase_dom"/>
</dbReference>
<evidence type="ECO:0000256" key="3">
    <source>
        <dbReference type="ARBA" id="ARBA00022692"/>
    </source>
</evidence>
<comment type="similarity">
    <text evidence="2">Belongs to the fatty acid desaturase type 1 family.</text>
</comment>
<organism evidence="10 11">
    <name type="scientific">Brachionus plicatilis</name>
    <name type="common">Marine rotifer</name>
    <name type="synonym">Brachionus muelleri</name>
    <dbReference type="NCBI Taxonomy" id="10195"/>
    <lineage>
        <taxon>Eukaryota</taxon>
        <taxon>Metazoa</taxon>
        <taxon>Spiralia</taxon>
        <taxon>Gnathifera</taxon>
        <taxon>Rotifera</taxon>
        <taxon>Eurotatoria</taxon>
        <taxon>Monogononta</taxon>
        <taxon>Pseudotrocha</taxon>
        <taxon>Ploima</taxon>
        <taxon>Brachionidae</taxon>
        <taxon>Brachionus</taxon>
    </lineage>
</organism>
<dbReference type="Pfam" id="PF00487">
    <property type="entry name" value="FA_desaturase"/>
    <property type="match status" value="1"/>
</dbReference>
<proteinExistence type="inferred from homology"/>
<evidence type="ECO:0000256" key="6">
    <source>
        <dbReference type="ARBA" id="ARBA00023098"/>
    </source>
</evidence>
<evidence type="ECO:0000256" key="2">
    <source>
        <dbReference type="ARBA" id="ARBA00009295"/>
    </source>
</evidence>
<evidence type="ECO:0000313" key="10">
    <source>
        <dbReference type="EMBL" id="RNA15728.1"/>
    </source>
</evidence>
<evidence type="ECO:0000256" key="4">
    <source>
        <dbReference type="ARBA" id="ARBA00022989"/>
    </source>
</evidence>
<feature type="transmembrane region" description="Helical" evidence="8">
    <location>
        <begin position="15"/>
        <end position="43"/>
    </location>
</feature>
<accession>A0A3M7QXK7</accession>
<dbReference type="InterPro" id="IPR012171">
    <property type="entry name" value="Fatty_acid_desaturase"/>
</dbReference>
<dbReference type="PANTHER" id="PTHR19353:SF88">
    <property type="entry name" value="DELTA(5) FATTY ACID DESATURASE FAT-4"/>
    <property type="match status" value="1"/>
</dbReference>
<sequence length="176" mass="20484">MLAAYIIHKSGFANWLAYSIAVACLVIVQGGIFAHLSSAILFCSKAQAGWLQHDFGHLSVFRSNKMNHFVQNIIIGGIMGFSANWWNYRHYQHHTKPNTIKRDPDIRFGLLYLIGKVVPVEFGKKKMAKLPYNLQQFYFFFTLPPLLIPIYFVIETVYFLIKKRKLHEKINFFILN</sequence>
<keyword evidence="5" id="KW-0560">Oxidoreductase</keyword>
<dbReference type="STRING" id="10195.A0A3M7QXK7"/>
<dbReference type="GO" id="GO:0016717">
    <property type="term" value="F:oxidoreductase activity, acting on paired donors, with oxidation of a pair of donors resulting in the reduction of molecular oxygen to two molecules of water"/>
    <property type="evidence" value="ECO:0007669"/>
    <property type="project" value="TreeGrafter"/>
</dbReference>
<keyword evidence="7 8" id="KW-0472">Membrane</keyword>
<keyword evidence="11" id="KW-1185">Reference proteome</keyword>
<keyword evidence="4 8" id="KW-1133">Transmembrane helix</keyword>
<feature type="domain" description="Fatty acid desaturase" evidence="9">
    <location>
        <begin position="39"/>
        <end position="163"/>
    </location>
</feature>
<feature type="transmembrane region" description="Helical" evidence="8">
    <location>
        <begin position="69"/>
        <end position="88"/>
    </location>
</feature>
<reference evidence="10 11" key="1">
    <citation type="journal article" date="2018" name="Sci. Rep.">
        <title>Genomic signatures of local adaptation to the degree of environmental predictability in rotifers.</title>
        <authorList>
            <person name="Franch-Gras L."/>
            <person name="Hahn C."/>
            <person name="Garcia-Roger E.M."/>
            <person name="Carmona M.J."/>
            <person name="Serra M."/>
            <person name="Gomez A."/>
        </authorList>
    </citation>
    <scope>NUCLEOTIDE SEQUENCE [LARGE SCALE GENOMIC DNA]</scope>
    <source>
        <strain evidence="10">HYR1</strain>
    </source>
</reference>
<evidence type="ECO:0000259" key="9">
    <source>
        <dbReference type="Pfam" id="PF00487"/>
    </source>
</evidence>
<evidence type="ECO:0000313" key="11">
    <source>
        <dbReference type="Proteomes" id="UP000276133"/>
    </source>
</evidence>
<dbReference type="AlphaFoldDB" id="A0A3M7QXK7"/>
<gene>
    <name evidence="10" type="ORF">BpHYR1_038995</name>
</gene>
<comment type="caution">
    <text evidence="10">The sequence shown here is derived from an EMBL/GenBank/DDBJ whole genome shotgun (WGS) entry which is preliminary data.</text>
</comment>